<dbReference type="Proteomes" id="UP001218218">
    <property type="component" value="Unassembled WGS sequence"/>
</dbReference>
<accession>A0AAD7EV15</accession>
<evidence type="ECO:0000313" key="2">
    <source>
        <dbReference type="EMBL" id="KAJ7350740.1"/>
    </source>
</evidence>
<feature type="domain" description="F-box" evidence="1">
    <location>
        <begin position="1"/>
        <end position="47"/>
    </location>
</feature>
<dbReference type="PROSITE" id="PS50181">
    <property type="entry name" value="FBOX"/>
    <property type="match status" value="1"/>
</dbReference>
<dbReference type="InterPro" id="IPR001810">
    <property type="entry name" value="F-box_dom"/>
</dbReference>
<comment type="caution">
    <text evidence="2">The sequence shown here is derived from an EMBL/GenBank/DDBJ whole genome shotgun (WGS) entry which is preliminary data.</text>
</comment>
<sequence length="471" mass="52100">MTLVLDLPTEIFLEVVRFLELPDPISLLLTCSSLYSLSTQRSFWISALETTRMKSPIACPPHANLSRFTLETLKGLVFSWQKLQDNWNQPYPKIACVTSTHFQAPPEILASLQGTDILVLTTGDSVLCWDSKLATPCPFPAIEIGVIDSVSFTESPGIYSIALLTQKLGNTGTHSEHRYILTIKHEDGKVVSFTNRVSDVSISNSGDSNLLFLTEDVVGSIMTGDDEEQCIITVDEVNSNNPLLDSTSVLRLHRSVSTDRDLMECFTYKEHLYNLIEDGRSVQIQHISRRSLRAGHCEESSRFISEKAFSGNDFDPLFYPFRTLLPSTPRYGIGAIFVRIKEDEEDDLRSLTSFTFLPSSLTHSSDDDVSSPLAFDSPSVVALVPGWVLGHNHVWSDHSGSNIGAVVQTEADPPRLVLVRYHPDIMSTSVHALAVPDTIDLEELDGLCVDDATGAVHLVDNEGVLSTIRYV</sequence>
<protein>
    <recommendedName>
        <fullName evidence="1">F-box domain-containing protein</fullName>
    </recommendedName>
</protein>
<evidence type="ECO:0000259" key="1">
    <source>
        <dbReference type="PROSITE" id="PS50181"/>
    </source>
</evidence>
<organism evidence="2 3">
    <name type="scientific">Mycena albidolilacea</name>
    <dbReference type="NCBI Taxonomy" id="1033008"/>
    <lineage>
        <taxon>Eukaryota</taxon>
        <taxon>Fungi</taxon>
        <taxon>Dikarya</taxon>
        <taxon>Basidiomycota</taxon>
        <taxon>Agaricomycotina</taxon>
        <taxon>Agaricomycetes</taxon>
        <taxon>Agaricomycetidae</taxon>
        <taxon>Agaricales</taxon>
        <taxon>Marasmiineae</taxon>
        <taxon>Mycenaceae</taxon>
        <taxon>Mycena</taxon>
    </lineage>
</organism>
<gene>
    <name evidence="2" type="ORF">DFH08DRAFT_116110</name>
</gene>
<proteinExistence type="predicted"/>
<evidence type="ECO:0000313" key="3">
    <source>
        <dbReference type="Proteomes" id="UP001218218"/>
    </source>
</evidence>
<dbReference type="EMBL" id="JARIHO010000014">
    <property type="protein sequence ID" value="KAJ7350740.1"/>
    <property type="molecule type" value="Genomic_DNA"/>
</dbReference>
<reference evidence="2" key="1">
    <citation type="submission" date="2023-03" db="EMBL/GenBank/DDBJ databases">
        <title>Massive genome expansion in bonnet fungi (Mycena s.s.) driven by repeated elements and novel gene families across ecological guilds.</title>
        <authorList>
            <consortium name="Lawrence Berkeley National Laboratory"/>
            <person name="Harder C.B."/>
            <person name="Miyauchi S."/>
            <person name="Viragh M."/>
            <person name="Kuo A."/>
            <person name="Thoen E."/>
            <person name="Andreopoulos B."/>
            <person name="Lu D."/>
            <person name="Skrede I."/>
            <person name="Drula E."/>
            <person name="Henrissat B."/>
            <person name="Morin E."/>
            <person name="Kohler A."/>
            <person name="Barry K."/>
            <person name="LaButti K."/>
            <person name="Morin E."/>
            <person name="Salamov A."/>
            <person name="Lipzen A."/>
            <person name="Mereny Z."/>
            <person name="Hegedus B."/>
            <person name="Baldrian P."/>
            <person name="Stursova M."/>
            <person name="Weitz H."/>
            <person name="Taylor A."/>
            <person name="Grigoriev I.V."/>
            <person name="Nagy L.G."/>
            <person name="Martin F."/>
            <person name="Kauserud H."/>
        </authorList>
    </citation>
    <scope>NUCLEOTIDE SEQUENCE</scope>
    <source>
        <strain evidence="2">CBHHK002</strain>
    </source>
</reference>
<dbReference type="AlphaFoldDB" id="A0AAD7EV15"/>
<name>A0AAD7EV15_9AGAR</name>
<keyword evidence="3" id="KW-1185">Reference proteome</keyword>
<dbReference type="SUPFAM" id="SSF81383">
    <property type="entry name" value="F-box domain"/>
    <property type="match status" value="1"/>
</dbReference>
<dbReference type="InterPro" id="IPR036047">
    <property type="entry name" value="F-box-like_dom_sf"/>
</dbReference>